<organism evidence="1 2">
    <name type="scientific">Acaulospora colombiana</name>
    <dbReference type="NCBI Taxonomy" id="27376"/>
    <lineage>
        <taxon>Eukaryota</taxon>
        <taxon>Fungi</taxon>
        <taxon>Fungi incertae sedis</taxon>
        <taxon>Mucoromycota</taxon>
        <taxon>Glomeromycotina</taxon>
        <taxon>Glomeromycetes</taxon>
        <taxon>Diversisporales</taxon>
        <taxon>Acaulosporaceae</taxon>
        <taxon>Acaulospora</taxon>
    </lineage>
</organism>
<dbReference type="Proteomes" id="UP000789525">
    <property type="component" value="Unassembled WGS sequence"/>
</dbReference>
<dbReference type="EMBL" id="CAJVPT010020660">
    <property type="protein sequence ID" value="CAG8649728.1"/>
    <property type="molecule type" value="Genomic_DNA"/>
</dbReference>
<feature type="non-terminal residue" evidence="1">
    <location>
        <position position="184"/>
    </location>
</feature>
<reference evidence="1" key="1">
    <citation type="submission" date="2021-06" db="EMBL/GenBank/DDBJ databases">
        <authorList>
            <person name="Kallberg Y."/>
            <person name="Tangrot J."/>
            <person name="Rosling A."/>
        </authorList>
    </citation>
    <scope>NUCLEOTIDE SEQUENCE</scope>
    <source>
        <strain evidence="1">CL356</strain>
    </source>
</reference>
<proteinExistence type="predicted"/>
<evidence type="ECO:0000313" key="1">
    <source>
        <dbReference type="EMBL" id="CAG8649728.1"/>
    </source>
</evidence>
<evidence type="ECO:0000313" key="2">
    <source>
        <dbReference type="Proteomes" id="UP000789525"/>
    </source>
</evidence>
<gene>
    <name evidence="1" type="ORF">ACOLOM_LOCUS8212</name>
</gene>
<sequence>MTPRRVHQKYSTLWELLASCYSFNRATPNVPLSRSDHSSKLRQQTQKSTISLNWWGKYQRLALCASLVPPHSFPLELALDITETNLMNLLDAYNTLEINQLASPEEVKSAYRRLALRFHPDKNPSPDAKDKFQRISTAYARVLKSFERPLKTRLSESGEGYYCDKCDKLHPFDEDNDKREMNLE</sequence>
<comment type="caution">
    <text evidence="1">The sequence shown here is derived from an EMBL/GenBank/DDBJ whole genome shotgun (WGS) entry which is preliminary data.</text>
</comment>
<accession>A0ACA9NEF3</accession>
<protein>
    <submittedName>
        <fullName evidence="1">12398_t:CDS:1</fullName>
    </submittedName>
</protein>
<name>A0ACA9NEF3_9GLOM</name>
<keyword evidence="2" id="KW-1185">Reference proteome</keyword>